<dbReference type="SUPFAM" id="SSF52172">
    <property type="entry name" value="CheY-like"/>
    <property type="match status" value="1"/>
</dbReference>
<evidence type="ECO:0000259" key="3">
    <source>
        <dbReference type="PROSITE" id="PS50110"/>
    </source>
</evidence>
<dbReference type="InterPro" id="IPR050595">
    <property type="entry name" value="Bact_response_regulator"/>
</dbReference>
<accession>A0ABP7ZK54</accession>
<dbReference type="Gene3D" id="3.40.50.2300">
    <property type="match status" value="1"/>
</dbReference>
<dbReference type="Pfam" id="PF00072">
    <property type="entry name" value="Response_reg"/>
    <property type="match status" value="1"/>
</dbReference>
<evidence type="ECO:0000313" key="4">
    <source>
        <dbReference type="EMBL" id="GAA4161043.1"/>
    </source>
</evidence>
<sequence>MKRQELPCAVVVEDDDGIRSLISAVLQHAGLRVVAVANGMDGIEAVREHDPVIVTVDIRMPGIDGFETTRRIRELSAALVIVLSAHVADADEFESLKAGADRYIPKPFRPRELRAIVDARLRELDCA</sequence>
<feature type="domain" description="Response regulatory" evidence="3">
    <location>
        <begin position="8"/>
        <end position="121"/>
    </location>
</feature>
<comment type="caution">
    <text evidence="4">The sequence shown here is derived from an EMBL/GenBank/DDBJ whole genome shotgun (WGS) entry which is preliminary data.</text>
</comment>
<name>A0ABP7ZK54_9MICO</name>
<evidence type="ECO:0000313" key="5">
    <source>
        <dbReference type="Proteomes" id="UP001415169"/>
    </source>
</evidence>
<dbReference type="PANTHER" id="PTHR44591:SF3">
    <property type="entry name" value="RESPONSE REGULATORY DOMAIN-CONTAINING PROTEIN"/>
    <property type="match status" value="1"/>
</dbReference>
<dbReference type="SMART" id="SM00448">
    <property type="entry name" value="REC"/>
    <property type="match status" value="1"/>
</dbReference>
<gene>
    <name evidence="4" type="ORF">GCM10022286_18040</name>
</gene>
<dbReference type="PANTHER" id="PTHR44591">
    <property type="entry name" value="STRESS RESPONSE REGULATOR PROTEIN 1"/>
    <property type="match status" value="1"/>
</dbReference>
<reference evidence="4" key="1">
    <citation type="journal article" date="2014" name="Int. J. Syst. Evol. Microbiol.">
        <title>Complete genome of a new Firmicutes species belonging to the dominant human colonic microbiota ('Ruminococcus bicirculans') reveals two chromosomes and a selective capacity to utilize plant glucans.</title>
        <authorList>
            <consortium name="NISC Comparative Sequencing Program"/>
            <person name="Wegmann U."/>
            <person name="Louis P."/>
            <person name="Goesmann A."/>
            <person name="Henrissat B."/>
            <person name="Duncan S.H."/>
            <person name="Flint H.J."/>
        </authorList>
    </citation>
    <scope>NUCLEOTIDE SEQUENCE</scope>
    <source>
        <strain evidence="4">JCM 17590</strain>
    </source>
</reference>
<dbReference type="InterPro" id="IPR001789">
    <property type="entry name" value="Sig_transdc_resp-reg_receiver"/>
</dbReference>
<feature type="modified residue" description="4-aspartylphosphate" evidence="2">
    <location>
        <position position="57"/>
    </location>
</feature>
<dbReference type="RefSeq" id="WP_344791431.1">
    <property type="nucleotide sequence ID" value="NZ_BAABBV010000001.1"/>
</dbReference>
<proteinExistence type="predicted"/>
<reference evidence="4" key="2">
    <citation type="submission" date="2023-12" db="EMBL/GenBank/DDBJ databases">
        <authorList>
            <person name="Sun Q."/>
            <person name="Inoue M."/>
        </authorList>
    </citation>
    <scope>NUCLEOTIDE SEQUENCE</scope>
    <source>
        <strain evidence="4">JCM 17590</strain>
    </source>
</reference>
<dbReference type="Proteomes" id="UP001415169">
    <property type="component" value="Unassembled WGS sequence"/>
</dbReference>
<organism evidence="4 5">
    <name type="scientific">Gryllotalpicola daejeonensis</name>
    <dbReference type="NCBI Taxonomy" id="993087"/>
    <lineage>
        <taxon>Bacteria</taxon>
        <taxon>Bacillati</taxon>
        <taxon>Actinomycetota</taxon>
        <taxon>Actinomycetes</taxon>
        <taxon>Micrococcales</taxon>
        <taxon>Microbacteriaceae</taxon>
        <taxon>Gryllotalpicola</taxon>
    </lineage>
</organism>
<keyword evidence="5" id="KW-1185">Reference proteome</keyword>
<dbReference type="InterPro" id="IPR011006">
    <property type="entry name" value="CheY-like_superfamily"/>
</dbReference>
<protein>
    <submittedName>
        <fullName evidence="4">Response regulator</fullName>
    </submittedName>
</protein>
<dbReference type="PROSITE" id="PS50110">
    <property type="entry name" value="RESPONSE_REGULATORY"/>
    <property type="match status" value="1"/>
</dbReference>
<dbReference type="CDD" id="cd17546">
    <property type="entry name" value="REC_hyHK_CKI1_RcsC-like"/>
    <property type="match status" value="1"/>
</dbReference>
<evidence type="ECO:0000256" key="2">
    <source>
        <dbReference type="PROSITE-ProRule" id="PRU00169"/>
    </source>
</evidence>
<keyword evidence="1 2" id="KW-0597">Phosphoprotein</keyword>
<dbReference type="EMBL" id="BAABBV010000001">
    <property type="protein sequence ID" value="GAA4161043.1"/>
    <property type="molecule type" value="Genomic_DNA"/>
</dbReference>
<evidence type="ECO:0000256" key="1">
    <source>
        <dbReference type="ARBA" id="ARBA00022553"/>
    </source>
</evidence>